<gene>
    <name evidence="2" type="ORF">ACFSUC_17240</name>
</gene>
<dbReference type="SUPFAM" id="SSF47336">
    <property type="entry name" value="ACP-like"/>
    <property type="match status" value="1"/>
</dbReference>
<dbReference type="Gene3D" id="1.10.1200.10">
    <property type="entry name" value="ACP-like"/>
    <property type="match status" value="1"/>
</dbReference>
<reference evidence="3" key="1">
    <citation type="journal article" date="2019" name="Int. J. Syst. Evol. Microbiol.">
        <title>The Global Catalogue of Microorganisms (GCM) 10K type strain sequencing project: providing services to taxonomists for standard genome sequencing and annotation.</title>
        <authorList>
            <consortium name="The Broad Institute Genomics Platform"/>
            <consortium name="The Broad Institute Genome Sequencing Center for Infectious Disease"/>
            <person name="Wu L."/>
            <person name="Ma J."/>
        </authorList>
    </citation>
    <scope>NUCLEOTIDE SEQUENCE [LARGE SCALE GENOMIC DNA]</scope>
    <source>
        <strain evidence="3">KCTC 33676</strain>
    </source>
</reference>
<dbReference type="InterPro" id="IPR009081">
    <property type="entry name" value="PP-bd_ACP"/>
</dbReference>
<evidence type="ECO:0000259" key="1">
    <source>
        <dbReference type="PROSITE" id="PS50075"/>
    </source>
</evidence>
<dbReference type="InterPro" id="IPR036736">
    <property type="entry name" value="ACP-like_sf"/>
</dbReference>
<comment type="caution">
    <text evidence="2">The sequence shown here is derived from an EMBL/GenBank/DDBJ whole genome shotgun (WGS) entry which is preliminary data.</text>
</comment>
<dbReference type="RefSeq" id="WP_379930889.1">
    <property type="nucleotide sequence ID" value="NZ_JBHUMM010000043.1"/>
</dbReference>
<accession>A0ABW5RE29</accession>
<evidence type="ECO:0000313" key="2">
    <source>
        <dbReference type="EMBL" id="MFD2673322.1"/>
    </source>
</evidence>
<dbReference type="Proteomes" id="UP001597497">
    <property type="component" value="Unassembled WGS sequence"/>
</dbReference>
<name>A0ABW5RE29_9BACL</name>
<protein>
    <submittedName>
        <fullName evidence="2">Phosphopantetheine-binding protein</fullName>
    </submittedName>
</protein>
<feature type="domain" description="Carrier" evidence="1">
    <location>
        <begin position="1"/>
        <end position="76"/>
    </location>
</feature>
<dbReference type="EMBL" id="JBHUMM010000043">
    <property type="protein sequence ID" value="MFD2673322.1"/>
    <property type="molecule type" value="Genomic_DNA"/>
</dbReference>
<evidence type="ECO:0000313" key="3">
    <source>
        <dbReference type="Proteomes" id="UP001597497"/>
    </source>
</evidence>
<sequence length="78" mass="9037">MMLEQTQLIDMIKQISGREEVKLEDTFEALEMDSTNIVELLIEMEMVLDIDILDANLNLYDMIRVADVEAYIQQITKG</sequence>
<dbReference type="PROSITE" id="PS50075">
    <property type="entry name" value="CARRIER"/>
    <property type="match status" value="1"/>
</dbReference>
<organism evidence="2 3">
    <name type="scientific">Marinicrinis sediminis</name>
    <dbReference type="NCBI Taxonomy" id="1652465"/>
    <lineage>
        <taxon>Bacteria</taxon>
        <taxon>Bacillati</taxon>
        <taxon>Bacillota</taxon>
        <taxon>Bacilli</taxon>
        <taxon>Bacillales</taxon>
        <taxon>Paenibacillaceae</taxon>
    </lineage>
</organism>
<keyword evidence="3" id="KW-1185">Reference proteome</keyword>
<proteinExistence type="predicted"/>